<dbReference type="InterPro" id="IPR008927">
    <property type="entry name" value="6-PGluconate_DH-like_C_sf"/>
</dbReference>
<dbReference type="EC" id="1.5.1.2" evidence="5 6"/>
<evidence type="ECO:0000256" key="3">
    <source>
        <dbReference type="ARBA" id="ARBA00022857"/>
    </source>
</evidence>
<dbReference type="Proteomes" id="UP000545588">
    <property type="component" value="Unassembled WGS sequence"/>
</dbReference>
<name>A0A6V7R4E5_9STAP</name>
<evidence type="ECO:0000256" key="7">
    <source>
        <dbReference type="PIRSR" id="PIRSR000193-1"/>
    </source>
</evidence>
<comment type="function">
    <text evidence="5">Catalyzes the reduction of 1-pyrroline-5-carboxylate (PCA) to L-proline.</text>
</comment>
<organism evidence="10 12">
    <name type="scientific">Jeotgalicoccus coquinae</name>
    <dbReference type="NCBI Taxonomy" id="709509"/>
    <lineage>
        <taxon>Bacteria</taxon>
        <taxon>Bacillati</taxon>
        <taxon>Bacillota</taxon>
        <taxon>Bacilli</taxon>
        <taxon>Bacillales</taxon>
        <taxon>Staphylococcaceae</taxon>
        <taxon>Jeotgalicoccus</taxon>
    </lineage>
</organism>
<dbReference type="Gene3D" id="3.40.50.720">
    <property type="entry name" value="NAD(P)-binding Rossmann-like Domain"/>
    <property type="match status" value="1"/>
</dbReference>
<dbReference type="Pfam" id="PF03807">
    <property type="entry name" value="F420_oxidored"/>
    <property type="match status" value="1"/>
</dbReference>
<dbReference type="HAMAP" id="MF_01925">
    <property type="entry name" value="P5C_reductase"/>
    <property type="match status" value="1"/>
</dbReference>
<evidence type="ECO:0000313" key="12">
    <source>
        <dbReference type="Proteomes" id="UP000534001"/>
    </source>
</evidence>
<dbReference type="InterPro" id="IPR000304">
    <property type="entry name" value="Pyrroline-COOH_reductase"/>
</dbReference>
<feature type="domain" description="Pyrroline-5-carboxylate reductase catalytic N-terminal" evidence="8">
    <location>
        <begin position="2"/>
        <end position="98"/>
    </location>
</feature>
<dbReference type="GO" id="GO:0004735">
    <property type="term" value="F:pyrroline-5-carboxylate reductase activity"/>
    <property type="evidence" value="ECO:0007669"/>
    <property type="project" value="UniProtKB-UniRule"/>
</dbReference>
<dbReference type="GO" id="GO:0055129">
    <property type="term" value="P:L-proline biosynthetic process"/>
    <property type="evidence" value="ECO:0007669"/>
    <property type="project" value="UniProtKB-UniRule"/>
</dbReference>
<comment type="caution">
    <text evidence="10">The sequence shown here is derived from an EMBL/GenBank/DDBJ whole genome shotgun (WGS) entry which is preliminary data.</text>
</comment>
<dbReference type="InterPro" id="IPR036291">
    <property type="entry name" value="NAD(P)-bd_dom_sf"/>
</dbReference>
<feature type="binding site" evidence="7">
    <location>
        <position position="34"/>
    </location>
    <ligand>
        <name>NADP(+)</name>
        <dbReference type="ChEBI" id="CHEBI:58349"/>
    </ligand>
</feature>
<evidence type="ECO:0000313" key="11">
    <source>
        <dbReference type="EMBL" id="MBB6423340.1"/>
    </source>
</evidence>
<evidence type="ECO:0000313" key="10">
    <source>
        <dbReference type="EMBL" id="CAD2071914.1"/>
    </source>
</evidence>
<comment type="subcellular location">
    <subcellularLocation>
        <location evidence="5">Cytoplasm</location>
    </subcellularLocation>
</comment>
<keyword evidence="4 5" id="KW-0560">Oxidoreductase</keyword>
<feature type="binding site" evidence="7">
    <location>
        <begin position="69"/>
        <end position="72"/>
    </location>
    <ligand>
        <name>NADP(+)</name>
        <dbReference type="ChEBI" id="CHEBI:58349"/>
    </ligand>
</feature>
<comment type="similarity">
    <text evidence="1 5">Belongs to the pyrroline-5-carboxylate reductase family.</text>
</comment>
<reference evidence="11 13" key="2">
    <citation type="submission" date="2020-08" db="EMBL/GenBank/DDBJ databases">
        <title>Genomic Encyclopedia of Type Strains, Phase IV (KMG-IV): sequencing the most valuable type-strain genomes for metagenomic binning, comparative biology and taxonomic classification.</title>
        <authorList>
            <person name="Goeker M."/>
        </authorList>
    </citation>
    <scope>NUCLEOTIDE SEQUENCE [LARGE SCALE GENOMIC DNA]</scope>
    <source>
        <strain evidence="11 13">DSM 22419</strain>
    </source>
</reference>
<keyword evidence="3 5" id="KW-0521">NADP</keyword>
<dbReference type="Gene3D" id="1.10.3730.10">
    <property type="entry name" value="ProC C-terminal domain-like"/>
    <property type="match status" value="1"/>
</dbReference>
<dbReference type="PANTHER" id="PTHR11645:SF0">
    <property type="entry name" value="PYRROLINE-5-CARBOXYLATE REDUCTASE 3"/>
    <property type="match status" value="1"/>
</dbReference>
<dbReference type="Pfam" id="PF14748">
    <property type="entry name" value="P5CR_dimer"/>
    <property type="match status" value="1"/>
</dbReference>
<evidence type="ECO:0000259" key="9">
    <source>
        <dbReference type="Pfam" id="PF14748"/>
    </source>
</evidence>
<dbReference type="Proteomes" id="UP000534001">
    <property type="component" value="Unassembled WGS sequence"/>
</dbReference>
<evidence type="ECO:0000256" key="2">
    <source>
        <dbReference type="ARBA" id="ARBA00022650"/>
    </source>
</evidence>
<accession>A0A6V7R4E5</accession>
<dbReference type="SUPFAM" id="SSF51735">
    <property type="entry name" value="NAD(P)-binding Rossmann-fold domains"/>
    <property type="match status" value="1"/>
</dbReference>
<gene>
    <name evidence="5 10" type="primary">proC</name>
    <name evidence="11" type="ORF">HNR41_001312</name>
    <name evidence="10" type="ORF">JEOCOQ751_00467</name>
</gene>
<dbReference type="NCBIfam" id="TIGR00112">
    <property type="entry name" value="proC"/>
    <property type="match status" value="1"/>
</dbReference>
<dbReference type="InterPro" id="IPR028939">
    <property type="entry name" value="P5C_Rdtase_cat_N"/>
</dbReference>
<sequence>MKIVFFGAGNMASAIFTGMIDKGIVKPDDIYITSKSNRVAAMEFKEELGVNVSYDDAELCKDADYIILASKPQNFSDVAKRIRPHLEEKTKLISVMAGIHISTIQEETGMDNPVARIMPNTNAMVQYSVNGIAFSDNFKNRDELIELMASFGKNVVVGEEGMDNITAATGSGPAFLYYIYEQYAKSLEELGFSKEDADKLTRNLVIGTGKTLAERSESFEKLRTDITSKAGTTEAGLDTLSESKLQEIIFETLGSARDRSKKLSER</sequence>
<dbReference type="AlphaFoldDB" id="A0A6V7R4E5"/>
<keyword evidence="2 5" id="KW-0641">Proline biosynthesis</keyword>
<evidence type="ECO:0000259" key="8">
    <source>
        <dbReference type="Pfam" id="PF03807"/>
    </source>
</evidence>
<dbReference type="GO" id="GO:0005737">
    <property type="term" value="C:cytoplasm"/>
    <property type="evidence" value="ECO:0007669"/>
    <property type="project" value="UniProtKB-SubCell"/>
</dbReference>
<comment type="catalytic activity">
    <reaction evidence="5">
        <text>L-proline + NADP(+) = (S)-1-pyrroline-5-carboxylate + NADPH + 2 H(+)</text>
        <dbReference type="Rhea" id="RHEA:14109"/>
        <dbReference type="ChEBI" id="CHEBI:15378"/>
        <dbReference type="ChEBI" id="CHEBI:17388"/>
        <dbReference type="ChEBI" id="CHEBI:57783"/>
        <dbReference type="ChEBI" id="CHEBI:58349"/>
        <dbReference type="ChEBI" id="CHEBI:60039"/>
        <dbReference type="EC" id="1.5.1.2"/>
    </reaction>
</comment>
<protein>
    <recommendedName>
        <fullName evidence="5 6">Pyrroline-5-carboxylate reductase</fullName>
        <shortName evidence="5">P5C reductase</shortName>
        <shortName evidence="5">P5CR</shortName>
        <ecNumber evidence="5 6">1.5.1.2</ecNumber>
    </recommendedName>
    <alternativeName>
        <fullName evidence="5">PCA reductase</fullName>
    </alternativeName>
</protein>
<dbReference type="InterPro" id="IPR029036">
    <property type="entry name" value="P5CR_dimer"/>
</dbReference>
<dbReference type="SUPFAM" id="SSF48179">
    <property type="entry name" value="6-phosphogluconate dehydrogenase C-terminal domain-like"/>
    <property type="match status" value="1"/>
</dbReference>
<evidence type="ECO:0000256" key="6">
    <source>
        <dbReference type="NCBIfam" id="TIGR00112"/>
    </source>
</evidence>
<dbReference type="UniPathway" id="UPA00098">
    <property type="reaction ID" value="UER00361"/>
</dbReference>
<dbReference type="EMBL" id="JACHFF010000002">
    <property type="protein sequence ID" value="MBB6423340.1"/>
    <property type="molecule type" value="Genomic_DNA"/>
</dbReference>
<keyword evidence="13" id="KW-1185">Reference proteome</keyword>
<evidence type="ECO:0000256" key="4">
    <source>
        <dbReference type="ARBA" id="ARBA00023002"/>
    </source>
</evidence>
<dbReference type="EMBL" id="CAJEWA010000004">
    <property type="protein sequence ID" value="CAD2071914.1"/>
    <property type="molecule type" value="Genomic_DNA"/>
</dbReference>
<keyword evidence="5" id="KW-0963">Cytoplasm</keyword>
<feature type="domain" description="Pyrroline-5-carboxylate reductase dimerisation" evidence="9">
    <location>
        <begin position="159"/>
        <end position="263"/>
    </location>
</feature>
<dbReference type="PANTHER" id="PTHR11645">
    <property type="entry name" value="PYRROLINE-5-CARBOXYLATE REDUCTASE"/>
    <property type="match status" value="1"/>
</dbReference>
<reference evidence="10 12" key="1">
    <citation type="submission" date="2020-07" db="EMBL/GenBank/DDBJ databases">
        <authorList>
            <person name="Criscuolo A."/>
        </authorList>
    </citation>
    <scope>NUCLEOTIDE SEQUENCE [LARGE SCALE GENOMIC DNA]</scope>
    <source>
        <strain evidence="10">CIP111751</strain>
    </source>
</reference>
<evidence type="ECO:0000256" key="1">
    <source>
        <dbReference type="ARBA" id="ARBA00005525"/>
    </source>
</evidence>
<keyword evidence="5" id="KW-0028">Amino-acid biosynthesis</keyword>
<comment type="pathway">
    <text evidence="5">Amino-acid biosynthesis; L-proline biosynthesis; L-proline from L-glutamate 5-semialdehyde: step 1/1.</text>
</comment>
<dbReference type="PIRSF" id="PIRSF000193">
    <property type="entry name" value="Pyrrol-5-carb_rd"/>
    <property type="match status" value="1"/>
</dbReference>
<comment type="catalytic activity">
    <reaction evidence="5">
        <text>L-proline + NAD(+) = (S)-1-pyrroline-5-carboxylate + NADH + 2 H(+)</text>
        <dbReference type="Rhea" id="RHEA:14105"/>
        <dbReference type="ChEBI" id="CHEBI:15378"/>
        <dbReference type="ChEBI" id="CHEBI:17388"/>
        <dbReference type="ChEBI" id="CHEBI:57540"/>
        <dbReference type="ChEBI" id="CHEBI:57945"/>
        <dbReference type="ChEBI" id="CHEBI:60039"/>
        <dbReference type="EC" id="1.5.1.2"/>
    </reaction>
</comment>
<proteinExistence type="inferred from homology"/>
<evidence type="ECO:0000256" key="5">
    <source>
        <dbReference type="HAMAP-Rule" id="MF_01925"/>
    </source>
</evidence>
<evidence type="ECO:0000313" key="13">
    <source>
        <dbReference type="Proteomes" id="UP000545588"/>
    </source>
</evidence>
<dbReference type="RefSeq" id="WP_184282928.1">
    <property type="nucleotide sequence ID" value="NZ_BMCO01000002.1"/>
</dbReference>